<dbReference type="Gene3D" id="2.40.10.270">
    <property type="entry name" value="Bacteriophage SPP1 head-tail adaptor protein"/>
    <property type="match status" value="1"/>
</dbReference>
<organism evidence="1 2">
    <name type="scientific">Catenisphaera adipataccumulans</name>
    <dbReference type="NCBI Taxonomy" id="700500"/>
    <lineage>
        <taxon>Bacteria</taxon>
        <taxon>Bacillati</taxon>
        <taxon>Bacillota</taxon>
        <taxon>Erysipelotrichia</taxon>
        <taxon>Erysipelotrichales</taxon>
        <taxon>Erysipelotrichaceae</taxon>
        <taxon>Catenisphaera</taxon>
    </lineage>
</organism>
<comment type="caution">
    <text evidence="1">The sequence shown here is derived from an EMBL/GenBank/DDBJ whole genome shotgun (WGS) entry which is preliminary data.</text>
</comment>
<reference evidence="1 2" key="1">
    <citation type="submission" date="2020-08" db="EMBL/GenBank/DDBJ databases">
        <title>Genomic Encyclopedia of Type Strains, Phase IV (KMG-IV): sequencing the most valuable type-strain genomes for metagenomic binning, comparative biology and taxonomic classification.</title>
        <authorList>
            <person name="Goeker M."/>
        </authorList>
    </citation>
    <scope>NUCLEOTIDE SEQUENCE [LARGE SCALE GENOMIC DNA]</scope>
    <source>
        <strain evidence="1 2">DSM 25799</strain>
    </source>
</reference>
<dbReference type="AlphaFoldDB" id="A0A7W8CXR0"/>
<protein>
    <submittedName>
        <fullName evidence="1">SPP1 family predicted phage head-tail adaptor</fullName>
    </submittedName>
</protein>
<dbReference type="RefSeq" id="WP_183326677.1">
    <property type="nucleotide sequence ID" value="NZ_JACHHK010000001.1"/>
</dbReference>
<dbReference type="InterPro" id="IPR008767">
    <property type="entry name" value="Phage_SPP1_head-tail_adaptor"/>
</dbReference>
<evidence type="ECO:0000313" key="1">
    <source>
        <dbReference type="EMBL" id="MBB5182207.1"/>
    </source>
</evidence>
<dbReference type="EMBL" id="JACHHK010000001">
    <property type="protein sequence ID" value="MBB5182207.1"/>
    <property type="molecule type" value="Genomic_DNA"/>
</dbReference>
<dbReference type="NCBIfam" id="TIGR01563">
    <property type="entry name" value="gp16_SPP1"/>
    <property type="match status" value="1"/>
</dbReference>
<accession>A0A7W8CXR0</accession>
<dbReference type="Pfam" id="PF05521">
    <property type="entry name" value="Phage_HCP"/>
    <property type="match status" value="1"/>
</dbReference>
<gene>
    <name evidence="1" type="ORF">HNQ47_000210</name>
</gene>
<keyword evidence="2" id="KW-1185">Reference proteome</keyword>
<name>A0A7W8CXR0_9FIRM</name>
<dbReference type="Proteomes" id="UP000539953">
    <property type="component" value="Unassembled WGS sequence"/>
</dbReference>
<dbReference type="InterPro" id="IPR038666">
    <property type="entry name" value="SSP1_head-tail_sf"/>
</dbReference>
<sequence>MKLKDKKIEILENKVTVDKIGNHVKQLVPVATVWAYFRQLSGDEVFAAARVNVTENVLFQIGYRDDITTAHVIRYKGVLYDITRVDVFEGYKGDITLYCKREK</sequence>
<proteinExistence type="predicted"/>
<evidence type="ECO:0000313" key="2">
    <source>
        <dbReference type="Proteomes" id="UP000539953"/>
    </source>
</evidence>